<accession>A0ABM6A665</accession>
<protein>
    <recommendedName>
        <fullName evidence="4">Signal transduction histidine-protein kinase ArlS</fullName>
        <ecNumber evidence="3">2.7.13.3</ecNumber>
    </recommendedName>
</protein>
<dbReference type="PRINTS" id="PR00344">
    <property type="entry name" value="BCTRLSENSOR"/>
</dbReference>
<dbReference type="CDD" id="cd00082">
    <property type="entry name" value="HisKA"/>
    <property type="match status" value="1"/>
</dbReference>
<dbReference type="PROSITE" id="PS50109">
    <property type="entry name" value="HIS_KIN"/>
    <property type="match status" value="1"/>
</dbReference>
<evidence type="ECO:0000313" key="16">
    <source>
        <dbReference type="Proteomes" id="UP000076244"/>
    </source>
</evidence>
<dbReference type="SMART" id="SM00304">
    <property type="entry name" value="HAMP"/>
    <property type="match status" value="1"/>
</dbReference>
<comment type="catalytic activity">
    <reaction evidence="1">
        <text>ATP + protein L-histidine = ADP + protein N-phospho-L-histidine.</text>
        <dbReference type="EC" id="2.7.13.3"/>
    </reaction>
</comment>
<keyword evidence="7 12" id="KW-0812">Transmembrane</keyword>
<dbReference type="Gene3D" id="3.30.565.10">
    <property type="entry name" value="Histidine kinase-like ATPase, C-terminal domain"/>
    <property type="match status" value="1"/>
</dbReference>
<evidence type="ECO:0000256" key="6">
    <source>
        <dbReference type="ARBA" id="ARBA00022679"/>
    </source>
</evidence>
<evidence type="ECO:0000259" key="13">
    <source>
        <dbReference type="PROSITE" id="PS50109"/>
    </source>
</evidence>
<dbReference type="Gene3D" id="6.10.340.10">
    <property type="match status" value="1"/>
</dbReference>
<dbReference type="Pfam" id="PF00512">
    <property type="entry name" value="HisKA"/>
    <property type="match status" value="1"/>
</dbReference>
<evidence type="ECO:0000256" key="9">
    <source>
        <dbReference type="ARBA" id="ARBA00022989"/>
    </source>
</evidence>
<organism evidence="15 16">
    <name type="scientific">Pediococcus damnosus</name>
    <dbReference type="NCBI Taxonomy" id="51663"/>
    <lineage>
        <taxon>Bacteria</taxon>
        <taxon>Bacillati</taxon>
        <taxon>Bacillota</taxon>
        <taxon>Bacilli</taxon>
        <taxon>Lactobacillales</taxon>
        <taxon>Lactobacillaceae</taxon>
        <taxon>Pediococcus</taxon>
    </lineage>
</organism>
<proteinExistence type="predicted"/>
<dbReference type="SUPFAM" id="SSF158472">
    <property type="entry name" value="HAMP domain-like"/>
    <property type="match status" value="1"/>
</dbReference>
<feature type="transmembrane region" description="Helical" evidence="12">
    <location>
        <begin position="190"/>
        <end position="217"/>
    </location>
</feature>
<keyword evidence="6" id="KW-0808">Transferase</keyword>
<dbReference type="PANTHER" id="PTHR45528">
    <property type="entry name" value="SENSOR HISTIDINE KINASE CPXA"/>
    <property type="match status" value="1"/>
</dbReference>
<dbReference type="EC" id="2.7.13.3" evidence="3"/>
<dbReference type="SMART" id="SM00388">
    <property type="entry name" value="HisKA"/>
    <property type="match status" value="1"/>
</dbReference>
<keyword evidence="11 12" id="KW-0472">Membrane</keyword>
<sequence length="513" mass="58753">MSEKQTNFQFNQTGVTKRRLSLKWKWAIGTGVGVLFIFTFFSFFVFNSISQVMIGQERAQVNTTIDSVDSRLQGVSEIDGITVGKYLRPDSPVGHTDQNERPYSNSLLTNLARRDVVVSVYSLKGEQVFATKRDSEKFHFPEKRTVSRVKAAQFNGLIGRAPIRNSKNELIGYIQVVDTLNSVKRTQHKIIWIVILLTIIAFALISVFGYLLATYLLRPITVMNNTMKKVTDDPQTELRIPDLERNDELSDLAIVFNDMLDRMQRYIDQQHQFVEDVSHELRTPVAVIQGHMEMLNRWGKDDPKILNESLQASLEETKRMKSLVQEMLDLTRADQLEIHFSKEETPVMRVVNQVFNDFKMIHPDFTFTLDSDVHSNPIVQIYRNHLEQVLIILLDNAVKYSTKRKEIHISASEDTRSVQIAIQDFGEGISEEDVKKVFNRFYRVDKARSRDKGGNGLGLSIAQRLIEGYHGKISLESSVGYGSIFRITLPIDKVETNKQATKEKSKKEKSDNA</sequence>
<dbReference type="InterPro" id="IPR041610">
    <property type="entry name" value="ArlS_N"/>
</dbReference>
<keyword evidence="10" id="KW-0902">Two-component regulatory system</keyword>
<dbReference type="PANTHER" id="PTHR45528:SF12">
    <property type="entry name" value="SENSOR HISTIDINE KINASE ARSS"/>
    <property type="match status" value="1"/>
</dbReference>
<evidence type="ECO:0000256" key="11">
    <source>
        <dbReference type="ARBA" id="ARBA00023136"/>
    </source>
</evidence>
<dbReference type="SMART" id="SM00387">
    <property type="entry name" value="HATPase_c"/>
    <property type="match status" value="1"/>
</dbReference>
<evidence type="ECO:0000256" key="2">
    <source>
        <dbReference type="ARBA" id="ARBA00004141"/>
    </source>
</evidence>
<evidence type="ECO:0000256" key="1">
    <source>
        <dbReference type="ARBA" id="ARBA00000085"/>
    </source>
</evidence>
<dbReference type="InterPro" id="IPR003660">
    <property type="entry name" value="HAMP_dom"/>
</dbReference>
<evidence type="ECO:0000256" key="10">
    <source>
        <dbReference type="ARBA" id="ARBA00023012"/>
    </source>
</evidence>
<dbReference type="InterPro" id="IPR004358">
    <property type="entry name" value="Sig_transdc_His_kin-like_C"/>
</dbReference>
<dbReference type="Proteomes" id="UP000076244">
    <property type="component" value="Chromosome"/>
</dbReference>
<dbReference type="RefSeq" id="WP_046871248.1">
    <property type="nucleotide sequence ID" value="NZ_BJLT01000013.1"/>
</dbReference>
<evidence type="ECO:0000256" key="5">
    <source>
        <dbReference type="ARBA" id="ARBA00022553"/>
    </source>
</evidence>
<dbReference type="Pfam" id="PF02518">
    <property type="entry name" value="HATPase_c"/>
    <property type="match status" value="1"/>
</dbReference>
<evidence type="ECO:0000313" key="15">
    <source>
        <dbReference type="EMBL" id="AMV67866.1"/>
    </source>
</evidence>
<dbReference type="Pfam" id="PF00672">
    <property type="entry name" value="HAMP"/>
    <property type="match status" value="1"/>
</dbReference>
<evidence type="ECO:0000256" key="7">
    <source>
        <dbReference type="ARBA" id="ARBA00022692"/>
    </source>
</evidence>
<comment type="subcellular location">
    <subcellularLocation>
        <location evidence="2">Membrane</location>
        <topology evidence="2">Multi-pass membrane protein</topology>
    </subcellularLocation>
</comment>
<evidence type="ECO:0000256" key="12">
    <source>
        <dbReference type="SAM" id="Phobius"/>
    </source>
</evidence>
<dbReference type="InterPro" id="IPR036890">
    <property type="entry name" value="HATPase_C_sf"/>
</dbReference>
<keyword evidence="8 15" id="KW-0418">Kinase</keyword>
<dbReference type="InterPro" id="IPR003594">
    <property type="entry name" value="HATPase_dom"/>
</dbReference>
<reference evidence="15 16" key="1">
    <citation type="journal article" date="2016" name="PLoS ONE">
        <title>The Identification of Novel Diagnostic Marker Genes for the Detection of Beer Spoiling Pediococcus damnosus Strains Using the BlAst Diagnostic Gene findEr.</title>
        <authorList>
            <person name="Behr J."/>
            <person name="Geissler A.J."/>
            <person name="Schmid J."/>
            <person name="Zehe A."/>
            <person name="Vogel R.F."/>
        </authorList>
    </citation>
    <scope>NUCLEOTIDE SEQUENCE [LARGE SCALE GENOMIC DNA]</scope>
    <source>
        <strain evidence="15 16">TMW 2.1535</strain>
    </source>
</reference>
<dbReference type="InterPro" id="IPR005467">
    <property type="entry name" value="His_kinase_dom"/>
</dbReference>
<dbReference type="EMBL" id="CP012288">
    <property type="protein sequence ID" value="AMV67866.1"/>
    <property type="molecule type" value="Genomic_DNA"/>
</dbReference>
<feature type="transmembrane region" description="Helical" evidence="12">
    <location>
        <begin position="26"/>
        <end position="46"/>
    </location>
</feature>
<keyword evidence="16" id="KW-1185">Reference proteome</keyword>
<dbReference type="PROSITE" id="PS50885">
    <property type="entry name" value="HAMP"/>
    <property type="match status" value="1"/>
</dbReference>
<name>A0ABM6A665_9LACO</name>
<dbReference type="Gene3D" id="1.10.287.130">
    <property type="match status" value="1"/>
</dbReference>
<dbReference type="CDD" id="cd06225">
    <property type="entry name" value="HAMP"/>
    <property type="match status" value="1"/>
</dbReference>
<evidence type="ECO:0000256" key="3">
    <source>
        <dbReference type="ARBA" id="ARBA00012438"/>
    </source>
</evidence>
<gene>
    <name evidence="15" type="ORF">ADU72_1945</name>
</gene>
<dbReference type="GO" id="GO:0016301">
    <property type="term" value="F:kinase activity"/>
    <property type="evidence" value="ECO:0007669"/>
    <property type="project" value="UniProtKB-KW"/>
</dbReference>
<feature type="domain" description="Histidine kinase" evidence="13">
    <location>
        <begin position="276"/>
        <end position="493"/>
    </location>
</feature>
<dbReference type="Pfam" id="PF18719">
    <property type="entry name" value="ArlS_N"/>
    <property type="match status" value="1"/>
</dbReference>
<evidence type="ECO:0000256" key="8">
    <source>
        <dbReference type="ARBA" id="ARBA00022777"/>
    </source>
</evidence>
<evidence type="ECO:0000259" key="14">
    <source>
        <dbReference type="PROSITE" id="PS50885"/>
    </source>
</evidence>
<dbReference type="SUPFAM" id="SSF47384">
    <property type="entry name" value="Homodimeric domain of signal transducing histidine kinase"/>
    <property type="match status" value="1"/>
</dbReference>
<feature type="domain" description="HAMP" evidence="14">
    <location>
        <begin position="214"/>
        <end position="268"/>
    </location>
</feature>
<dbReference type="InterPro" id="IPR003661">
    <property type="entry name" value="HisK_dim/P_dom"/>
</dbReference>
<dbReference type="InterPro" id="IPR036097">
    <property type="entry name" value="HisK_dim/P_sf"/>
</dbReference>
<dbReference type="InterPro" id="IPR050398">
    <property type="entry name" value="HssS/ArlS-like"/>
</dbReference>
<evidence type="ECO:0000256" key="4">
    <source>
        <dbReference type="ARBA" id="ARBA00015735"/>
    </source>
</evidence>
<dbReference type="SUPFAM" id="SSF55874">
    <property type="entry name" value="ATPase domain of HSP90 chaperone/DNA topoisomerase II/histidine kinase"/>
    <property type="match status" value="1"/>
</dbReference>
<keyword evidence="9 12" id="KW-1133">Transmembrane helix</keyword>
<keyword evidence="5" id="KW-0597">Phosphoprotein</keyword>